<proteinExistence type="inferred from homology"/>
<evidence type="ECO:0000256" key="5">
    <source>
        <dbReference type="ARBA" id="ARBA00022989"/>
    </source>
</evidence>
<dbReference type="InterPro" id="IPR000515">
    <property type="entry name" value="MetI-like"/>
</dbReference>
<feature type="transmembrane region" description="Helical" evidence="7">
    <location>
        <begin position="235"/>
        <end position="257"/>
    </location>
</feature>
<keyword evidence="3" id="KW-1003">Cell membrane</keyword>
<dbReference type="PROSITE" id="PS50928">
    <property type="entry name" value="ABC_TM1"/>
    <property type="match status" value="1"/>
</dbReference>
<dbReference type="Pfam" id="PF00528">
    <property type="entry name" value="BPD_transp_1"/>
    <property type="match status" value="1"/>
</dbReference>
<dbReference type="PANTHER" id="PTHR30614:SF21">
    <property type="entry name" value="AMINO ACID ABC TRANSPORTER PERMEASE"/>
    <property type="match status" value="1"/>
</dbReference>
<dbReference type="EMBL" id="FNTL01000002">
    <property type="protein sequence ID" value="SEB34051.1"/>
    <property type="molecule type" value="Genomic_DNA"/>
</dbReference>
<feature type="transmembrane region" description="Helical" evidence="7">
    <location>
        <begin position="135"/>
        <end position="154"/>
    </location>
</feature>
<keyword evidence="5 7" id="KW-1133">Transmembrane helix</keyword>
<dbReference type="PANTHER" id="PTHR30614">
    <property type="entry name" value="MEMBRANE COMPONENT OF AMINO ACID ABC TRANSPORTER"/>
    <property type="match status" value="1"/>
</dbReference>
<evidence type="ECO:0000256" key="3">
    <source>
        <dbReference type="ARBA" id="ARBA00022475"/>
    </source>
</evidence>
<evidence type="ECO:0000256" key="4">
    <source>
        <dbReference type="ARBA" id="ARBA00022692"/>
    </source>
</evidence>
<dbReference type="NCBIfam" id="TIGR01726">
    <property type="entry name" value="HEQRo_perm_3TM"/>
    <property type="match status" value="1"/>
</dbReference>
<keyword evidence="2 7" id="KW-0813">Transport</keyword>
<accession>A0A1H4IIY8</accession>
<evidence type="ECO:0000256" key="2">
    <source>
        <dbReference type="ARBA" id="ARBA00022448"/>
    </source>
</evidence>
<protein>
    <submittedName>
        <fullName evidence="9">Amino acid ABC transporter membrane protein 2, PAAT family</fullName>
    </submittedName>
</protein>
<evidence type="ECO:0000256" key="6">
    <source>
        <dbReference type="ARBA" id="ARBA00023136"/>
    </source>
</evidence>
<dbReference type="RefSeq" id="WP_073370531.1">
    <property type="nucleotide sequence ID" value="NZ_FNTL01000002.1"/>
</dbReference>
<feature type="transmembrane region" description="Helical" evidence="7">
    <location>
        <begin position="70"/>
        <end position="90"/>
    </location>
</feature>
<evidence type="ECO:0000256" key="1">
    <source>
        <dbReference type="ARBA" id="ARBA00004651"/>
    </source>
</evidence>
<dbReference type="SUPFAM" id="SSF161098">
    <property type="entry name" value="MetI-like"/>
    <property type="match status" value="1"/>
</dbReference>
<dbReference type="InterPro" id="IPR035906">
    <property type="entry name" value="MetI-like_sf"/>
</dbReference>
<feature type="domain" description="ABC transmembrane type-1" evidence="8">
    <location>
        <begin position="66"/>
        <end position="257"/>
    </location>
</feature>
<keyword evidence="4 7" id="KW-0812">Transmembrane</keyword>
<feature type="transmembrane region" description="Helical" evidence="7">
    <location>
        <begin position="191"/>
        <end position="215"/>
    </location>
</feature>
<evidence type="ECO:0000259" key="8">
    <source>
        <dbReference type="PROSITE" id="PS50928"/>
    </source>
</evidence>
<dbReference type="GO" id="GO:0006865">
    <property type="term" value="P:amino acid transport"/>
    <property type="evidence" value="ECO:0007669"/>
    <property type="project" value="TreeGrafter"/>
</dbReference>
<keyword evidence="6 7" id="KW-0472">Membrane</keyword>
<comment type="similarity">
    <text evidence="7">Belongs to the binding-protein-dependent transport system permease family.</text>
</comment>
<dbReference type="GO" id="GO:0022857">
    <property type="term" value="F:transmembrane transporter activity"/>
    <property type="evidence" value="ECO:0007669"/>
    <property type="project" value="InterPro"/>
</dbReference>
<organism evidence="9 10">
    <name type="scientific">Rhodococcus jostii</name>
    <dbReference type="NCBI Taxonomy" id="132919"/>
    <lineage>
        <taxon>Bacteria</taxon>
        <taxon>Bacillati</taxon>
        <taxon>Actinomycetota</taxon>
        <taxon>Actinomycetes</taxon>
        <taxon>Mycobacteriales</taxon>
        <taxon>Nocardiaceae</taxon>
        <taxon>Rhodococcus</taxon>
    </lineage>
</organism>
<dbReference type="Proteomes" id="UP000183407">
    <property type="component" value="Unassembled WGS sequence"/>
</dbReference>
<gene>
    <name evidence="9" type="ORF">SAMN04490220_0076</name>
</gene>
<dbReference type="CDD" id="cd06261">
    <property type="entry name" value="TM_PBP2"/>
    <property type="match status" value="1"/>
</dbReference>
<dbReference type="OrthoDB" id="4543034at2"/>
<sequence>MTTLLYEPPGPRAVTRNKIFDVVVIAILAGALAWIVYRLYDTGQFDARRWEQFQYTAIQTQLLGGLKNTLQAAAIASVLALVFGIVLAAARISDHAWVRVPATWVVEIFRALPMLILMFFFYFGSMQYNLGLSPMWAVVLGLTLYNGSVLAEIFRAGLVAVPRGQREAGYAIGLRKHQVVRIVLLPQAVRTMLPAIVSQLVIILKDTALGFIITYNELLYVGRQMGSRPEFGFPYLPTYIVIAIVYIGLCSMLTMLANRLERRSSSSAGTARALAPR</sequence>
<name>A0A1H4IIY8_RHOJO</name>
<reference evidence="10" key="1">
    <citation type="submission" date="2016-10" db="EMBL/GenBank/DDBJ databases">
        <authorList>
            <person name="Varghese N."/>
        </authorList>
    </citation>
    <scope>NUCLEOTIDE SEQUENCE [LARGE SCALE GENOMIC DNA]</scope>
    <source>
        <strain evidence="10">DSM 44719</strain>
    </source>
</reference>
<dbReference type="InterPro" id="IPR043429">
    <property type="entry name" value="ArtM/GltK/GlnP/TcyL/YhdX-like"/>
</dbReference>
<evidence type="ECO:0000313" key="9">
    <source>
        <dbReference type="EMBL" id="SEB34051.1"/>
    </source>
</evidence>
<feature type="transmembrane region" description="Helical" evidence="7">
    <location>
        <begin position="102"/>
        <end position="123"/>
    </location>
</feature>
<dbReference type="AlphaFoldDB" id="A0A1H4IIY8"/>
<dbReference type="InterPro" id="IPR010065">
    <property type="entry name" value="AA_ABC_transptr_permease_3TM"/>
</dbReference>
<comment type="subcellular location">
    <subcellularLocation>
        <location evidence="1 7">Cell membrane</location>
        <topology evidence="1 7">Multi-pass membrane protein</topology>
    </subcellularLocation>
</comment>
<evidence type="ECO:0000313" key="10">
    <source>
        <dbReference type="Proteomes" id="UP000183407"/>
    </source>
</evidence>
<feature type="transmembrane region" description="Helical" evidence="7">
    <location>
        <begin position="20"/>
        <end position="40"/>
    </location>
</feature>
<evidence type="ECO:0000256" key="7">
    <source>
        <dbReference type="RuleBase" id="RU363032"/>
    </source>
</evidence>
<dbReference type="Gene3D" id="1.10.3720.10">
    <property type="entry name" value="MetI-like"/>
    <property type="match status" value="1"/>
</dbReference>
<dbReference type="GO" id="GO:0043190">
    <property type="term" value="C:ATP-binding cassette (ABC) transporter complex"/>
    <property type="evidence" value="ECO:0007669"/>
    <property type="project" value="InterPro"/>
</dbReference>